<reference evidence="2" key="1">
    <citation type="journal article" date="2021" name="Genome Biol. Evol.">
        <title>A High-Quality Reference Genome for a Parasitic Bivalve with Doubly Uniparental Inheritance (Bivalvia: Unionida).</title>
        <authorList>
            <person name="Smith C.H."/>
        </authorList>
    </citation>
    <scope>NUCLEOTIDE SEQUENCE</scope>
    <source>
        <strain evidence="2">CHS0354</strain>
    </source>
</reference>
<gene>
    <name evidence="2" type="ORF">CHS0354_036900</name>
</gene>
<dbReference type="Proteomes" id="UP001195483">
    <property type="component" value="Unassembled WGS sequence"/>
</dbReference>
<comment type="caution">
    <text evidence="2">The sequence shown here is derived from an EMBL/GenBank/DDBJ whole genome shotgun (WGS) entry which is preliminary data.</text>
</comment>
<evidence type="ECO:0000256" key="1">
    <source>
        <dbReference type="SAM" id="MobiDB-lite"/>
    </source>
</evidence>
<dbReference type="EMBL" id="JAEAOA010002160">
    <property type="protein sequence ID" value="KAK3579669.1"/>
    <property type="molecule type" value="Genomic_DNA"/>
</dbReference>
<feature type="compositionally biased region" description="Acidic residues" evidence="1">
    <location>
        <begin position="89"/>
        <end position="100"/>
    </location>
</feature>
<dbReference type="AlphaFoldDB" id="A0AAE0RU57"/>
<reference evidence="2" key="2">
    <citation type="journal article" date="2021" name="Genome Biol. Evol.">
        <title>Developing a high-quality reference genome for a parasitic bivalve with doubly uniparental inheritance (Bivalvia: Unionida).</title>
        <authorList>
            <person name="Smith C.H."/>
        </authorList>
    </citation>
    <scope>NUCLEOTIDE SEQUENCE</scope>
    <source>
        <strain evidence="2">CHS0354</strain>
        <tissue evidence="2">Mantle</tissue>
    </source>
</reference>
<feature type="region of interest" description="Disordered" evidence="1">
    <location>
        <begin position="76"/>
        <end position="128"/>
    </location>
</feature>
<organism evidence="2 3">
    <name type="scientific">Potamilus streckersoni</name>
    <dbReference type="NCBI Taxonomy" id="2493646"/>
    <lineage>
        <taxon>Eukaryota</taxon>
        <taxon>Metazoa</taxon>
        <taxon>Spiralia</taxon>
        <taxon>Lophotrochozoa</taxon>
        <taxon>Mollusca</taxon>
        <taxon>Bivalvia</taxon>
        <taxon>Autobranchia</taxon>
        <taxon>Heteroconchia</taxon>
        <taxon>Palaeoheterodonta</taxon>
        <taxon>Unionida</taxon>
        <taxon>Unionoidea</taxon>
        <taxon>Unionidae</taxon>
        <taxon>Ambleminae</taxon>
        <taxon>Lampsilini</taxon>
        <taxon>Potamilus</taxon>
    </lineage>
</organism>
<accession>A0AAE0RU57</accession>
<sequence>MTPVNNIEDGPGTSTRSHEKTTILVKFPSFGHNNGKGLRKWYKSSLKNAQRKIQELEQKNVDLSKCNKRIQKRIERLRAKSTKTHDSSDADLDTTLETDENSVPSSHMTPQSKTNALKLTPSGRKILL</sequence>
<evidence type="ECO:0000313" key="3">
    <source>
        <dbReference type="Proteomes" id="UP001195483"/>
    </source>
</evidence>
<feature type="region of interest" description="Disordered" evidence="1">
    <location>
        <begin position="1"/>
        <end position="20"/>
    </location>
</feature>
<protein>
    <submittedName>
        <fullName evidence="2">Uncharacterized protein</fullName>
    </submittedName>
</protein>
<feature type="compositionally biased region" description="Polar residues" evidence="1">
    <location>
        <begin position="101"/>
        <end position="117"/>
    </location>
</feature>
<proteinExistence type="predicted"/>
<keyword evidence="3" id="KW-1185">Reference proteome</keyword>
<feature type="compositionally biased region" description="Basic and acidic residues" evidence="1">
    <location>
        <begin position="76"/>
        <end position="88"/>
    </location>
</feature>
<name>A0AAE0RU57_9BIVA</name>
<reference evidence="2" key="3">
    <citation type="submission" date="2023-05" db="EMBL/GenBank/DDBJ databases">
        <authorList>
            <person name="Smith C.H."/>
        </authorList>
    </citation>
    <scope>NUCLEOTIDE SEQUENCE</scope>
    <source>
        <strain evidence="2">CHS0354</strain>
        <tissue evidence="2">Mantle</tissue>
    </source>
</reference>
<evidence type="ECO:0000313" key="2">
    <source>
        <dbReference type="EMBL" id="KAK3579669.1"/>
    </source>
</evidence>